<dbReference type="Ensembl" id="ENSCLMT00005013969.1">
    <property type="protein sequence ID" value="ENSCLMP00005013041.1"/>
    <property type="gene ID" value="ENSCLMG00005006944.1"/>
</dbReference>
<dbReference type="Gene3D" id="2.80.10.70">
    <property type="entry name" value="Spindlin/Ssty"/>
    <property type="match status" value="1"/>
</dbReference>
<sequence>MKTPFKSPAAPRPPRADGGHSGVSANMMKKKKKQRTSVGPSKTLAQPRRNIVGCRIQHIWKEGSKSSQWKGTVLDQVPVNPSLYLIKYDGFDCIYGLELYSDERVVGLEVLPDRVAPARVSDSMLAETMIGKAVEHMFETEDGPKEEWRGMVLARAPIMTAWFYITYEKDPVLYMYQLLDDYKEGDLRIMPDSNDSVAAEREPGEVVDSLVGKQVEYAKEDGGKRSGMVIHQVEAKPSVYFIKFDDDFHIYVYDLVKTS</sequence>
<dbReference type="PANTHER" id="PTHR10405">
    <property type="entry name" value="SPINDLIN"/>
    <property type="match status" value="1"/>
</dbReference>
<dbReference type="InterPro" id="IPR042567">
    <property type="entry name" value="SPIN/Ssty_sf"/>
</dbReference>
<evidence type="ECO:0000313" key="4">
    <source>
        <dbReference type="Proteomes" id="UP000694565"/>
    </source>
</evidence>
<keyword evidence="4" id="KW-1185">Reference proteome</keyword>
<reference evidence="3" key="2">
    <citation type="submission" date="2025-09" db="UniProtKB">
        <authorList>
            <consortium name="Ensembl"/>
        </authorList>
    </citation>
    <scope>IDENTIFICATION</scope>
</reference>
<dbReference type="FunFam" id="2.80.10.70:FF:000001">
    <property type="entry name" value="Spindlin 1"/>
    <property type="match status" value="1"/>
</dbReference>
<proteinExistence type="inferred from homology"/>
<dbReference type="GO" id="GO:0007276">
    <property type="term" value="P:gamete generation"/>
    <property type="evidence" value="ECO:0007669"/>
    <property type="project" value="InterPro"/>
</dbReference>
<protein>
    <submittedName>
        <fullName evidence="3">Spindlin a</fullName>
    </submittedName>
</protein>
<dbReference type="GeneTree" id="ENSGT00950000182925"/>
<accession>A0A8C2X407</accession>
<comment type="similarity">
    <text evidence="1">Belongs to the SPIN/STSY family.</text>
</comment>
<dbReference type="Proteomes" id="UP000694565">
    <property type="component" value="Unplaced"/>
</dbReference>
<evidence type="ECO:0000313" key="3">
    <source>
        <dbReference type="Ensembl" id="ENSCLMP00005013041.1"/>
    </source>
</evidence>
<reference evidence="3" key="1">
    <citation type="submission" date="2025-08" db="UniProtKB">
        <authorList>
            <consortium name="Ensembl"/>
        </authorList>
    </citation>
    <scope>IDENTIFICATION</scope>
</reference>
<dbReference type="AlphaFoldDB" id="A0A8C2X407"/>
<evidence type="ECO:0000256" key="1">
    <source>
        <dbReference type="ARBA" id="ARBA00009467"/>
    </source>
</evidence>
<name>A0A8C2X407_CYCLU</name>
<organism evidence="3 4">
    <name type="scientific">Cyclopterus lumpus</name>
    <name type="common">Lumpsucker</name>
    <dbReference type="NCBI Taxonomy" id="8103"/>
    <lineage>
        <taxon>Eukaryota</taxon>
        <taxon>Metazoa</taxon>
        <taxon>Chordata</taxon>
        <taxon>Craniata</taxon>
        <taxon>Vertebrata</taxon>
        <taxon>Euteleostomi</taxon>
        <taxon>Actinopterygii</taxon>
        <taxon>Neopterygii</taxon>
        <taxon>Teleostei</taxon>
        <taxon>Neoteleostei</taxon>
        <taxon>Acanthomorphata</taxon>
        <taxon>Eupercaria</taxon>
        <taxon>Perciformes</taxon>
        <taxon>Cottioidei</taxon>
        <taxon>Cottales</taxon>
        <taxon>Cyclopteridae</taxon>
        <taxon>Cyclopterus</taxon>
    </lineage>
</organism>
<dbReference type="InterPro" id="IPR003671">
    <property type="entry name" value="SPIN/Ssty"/>
</dbReference>
<evidence type="ECO:0000256" key="2">
    <source>
        <dbReference type="SAM" id="MobiDB-lite"/>
    </source>
</evidence>
<feature type="region of interest" description="Disordered" evidence="2">
    <location>
        <begin position="1"/>
        <end position="47"/>
    </location>
</feature>
<dbReference type="Pfam" id="PF02513">
    <property type="entry name" value="Spin-Ssty"/>
    <property type="match status" value="3"/>
</dbReference>